<dbReference type="InterPro" id="IPR018316">
    <property type="entry name" value="Tubulin/FtsZ_2-layer-sand-dom"/>
</dbReference>
<sequence>MREVITIQVGQGGIQVGNACWELFCLEHQIQLNGQLINQQIIDKNDALRTLFFESDLQKLVPRSILLDLESSIIDEVKTGKFKEMFNPEQLISGKGGTAHNFGRGYYSIGQEYIDTVYVWREQENLLKIVLHFKDLQYSIRLVEGQVQVLVLCYLINYQLGIIIYPSPETQVSMVEPYNSILATQSLIDHADVCITMDNQAIYDICKNKLDVEVPKYSNLNRMIAQVMSSITASMRYDGPLLREMAELENSLVPYAKFKFLICTYAPIISYQKLDHLQLSTIEISKLAFETTNMMAKCDPRLGKYMSCCLLYRGDIIPKDVSYSISQIKTQKTIRFVDWCPTGLKVGIDYQVQQTLPEDDIRKAQRSACMIGNTTAVSQVFSELCHKYDSMFSKRAFVHWYIKEGMEEAQFVEAREELACLLIDYEEADSEINEGNYEENAGP</sequence>
<evidence type="ECO:0008006" key="9">
    <source>
        <dbReference type="Google" id="ProtNLM"/>
    </source>
</evidence>
<feature type="domain" description="Tubulin/FtsZ 2-layer sandwich" evidence="6">
    <location>
        <begin position="241"/>
        <end position="386"/>
    </location>
</feature>
<reference evidence="7" key="1">
    <citation type="submission" date="2021-01" db="EMBL/GenBank/DDBJ databases">
        <authorList>
            <consortium name="Genoscope - CEA"/>
            <person name="William W."/>
        </authorList>
    </citation>
    <scope>NUCLEOTIDE SEQUENCE</scope>
</reference>
<protein>
    <recommendedName>
        <fullName evidence="9">Alpha-tubulin</fullName>
    </recommendedName>
</protein>
<gene>
    <name evidence="7" type="ORF">POCTA_138.1.T0890196</name>
</gene>
<dbReference type="AlphaFoldDB" id="A0A8S1WEZ7"/>
<dbReference type="GO" id="GO:0005874">
    <property type="term" value="C:microtubule"/>
    <property type="evidence" value="ECO:0007669"/>
    <property type="project" value="UniProtKB-KW"/>
</dbReference>
<accession>A0A8S1WEZ7</accession>
<feature type="domain" description="Tubulin/FtsZ GTPase" evidence="5">
    <location>
        <begin position="48"/>
        <end position="239"/>
    </location>
</feature>
<keyword evidence="3" id="KW-0547">Nucleotide-binding</keyword>
<dbReference type="PANTHER" id="PTHR11588">
    <property type="entry name" value="TUBULIN"/>
    <property type="match status" value="1"/>
</dbReference>
<dbReference type="InterPro" id="IPR003008">
    <property type="entry name" value="Tubulin_FtsZ_GTPase"/>
</dbReference>
<evidence type="ECO:0000313" key="8">
    <source>
        <dbReference type="Proteomes" id="UP000683925"/>
    </source>
</evidence>
<dbReference type="EMBL" id="CAJJDP010000088">
    <property type="protein sequence ID" value="CAD8187257.1"/>
    <property type="molecule type" value="Genomic_DNA"/>
</dbReference>
<keyword evidence="8" id="KW-1185">Reference proteome</keyword>
<keyword evidence="2" id="KW-0493">Microtubule</keyword>
<comment type="caution">
    <text evidence="7">The sequence shown here is derived from an EMBL/GenBank/DDBJ whole genome shotgun (WGS) entry which is preliminary data.</text>
</comment>
<dbReference type="InterPro" id="IPR000217">
    <property type="entry name" value="Tubulin"/>
</dbReference>
<organism evidence="7 8">
    <name type="scientific">Paramecium octaurelia</name>
    <dbReference type="NCBI Taxonomy" id="43137"/>
    <lineage>
        <taxon>Eukaryota</taxon>
        <taxon>Sar</taxon>
        <taxon>Alveolata</taxon>
        <taxon>Ciliophora</taxon>
        <taxon>Intramacronucleata</taxon>
        <taxon>Oligohymenophorea</taxon>
        <taxon>Peniculida</taxon>
        <taxon>Parameciidae</taxon>
        <taxon>Paramecium</taxon>
    </lineage>
</organism>
<dbReference type="OMA" id="HADVCIT"/>
<evidence type="ECO:0000313" key="7">
    <source>
        <dbReference type="EMBL" id="CAD8187257.1"/>
    </source>
</evidence>
<dbReference type="OrthoDB" id="10369649at2759"/>
<evidence type="ECO:0000256" key="4">
    <source>
        <dbReference type="ARBA" id="ARBA00023134"/>
    </source>
</evidence>
<dbReference type="Proteomes" id="UP000683925">
    <property type="component" value="Unassembled WGS sequence"/>
</dbReference>
<dbReference type="GO" id="GO:0005525">
    <property type="term" value="F:GTP binding"/>
    <property type="evidence" value="ECO:0007669"/>
    <property type="project" value="UniProtKB-KW"/>
</dbReference>
<dbReference type="SMART" id="SM00865">
    <property type="entry name" value="Tubulin_C"/>
    <property type="match status" value="1"/>
</dbReference>
<evidence type="ECO:0000256" key="3">
    <source>
        <dbReference type="ARBA" id="ARBA00022741"/>
    </source>
</evidence>
<dbReference type="GO" id="GO:0007017">
    <property type="term" value="P:microtubule-based process"/>
    <property type="evidence" value="ECO:0007669"/>
    <property type="project" value="InterPro"/>
</dbReference>
<evidence type="ECO:0000256" key="1">
    <source>
        <dbReference type="ARBA" id="ARBA00009636"/>
    </source>
</evidence>
<comment type="similarity">
    <text evidence="1">Belongs to the tubulin family.</text>
</comment>
<evidence type="ECO:0000259" key="6">
    <source>
        <dbReference type="SMART" id="SM00865"/>
    </source>
</evidence>
<keyword evidence="4" id="KW-0342">GTP-binding</keyword>
<name>A0A8S1WEZ7_PAROT</name>
<dbReference type="Pfam" id="PF03953">
    <property type="entry name" value="Tubulin_C"/>
    <property type="match status" value="1"/>
</dbReference>
<dbReference type="SMART" id="SM00864">
    <property type="entry name" value="Tubulin"/>
    <property type="match status" value="1"/>
</dbReference>
<dbReference type="CDD" id="cd02186">
    <property type="entry name" value="alpha_tubulin"/>
    <property type="match status" value="1"/>
</dbReference>
<evidence type="ECO:0000256" key="2">
    <source>
        <dbReference type="ARBA" id="ARBA00022701"/>
    </source>
</evidence>
<dbReference type="Pfam" id="PF00091">
    <property type="entry name" value="Tubulin"/>
    <property type="match status" value="2"/>
</dbReference>
<proteinExistence type="inferred from homology"/>
<evidence type="ECO:0000259" key="5">
    <source>
        <dbReference type="SMART" id="SM00864"/>
    </source>
</evidence>